<dbReference type="Gene3D" id="2.60.120.10">
    <property type="entry name" value="Jelly Rolls"/>
    <property type="match status" value="2"/>
</dbReference>
<dbReference type="PROSITE" id="PS50042">
    <property type="entry name" value="CNMP_BINDING_3"/>
    <property type="match status" value="2"/>
</dbReference>
<evidence type="ECO:0000256" key="18">
    <source>
        <dbReference type="ARBA" id="ARBA00047298"/>
    </source>
</evidence>
<feature type="region of interest" description="Disordered" evidence="22">
    <location>
        <begin position="1"/>
        <end position="22"/>
    </location>
</feature>
<evidence type="ECO:0000256" key="7">
    <source>
        <dbReference type="ARBA" id="ARBA00022527"/>
    </source>
</evidence>
<keyword evidence="8" id="KW-0808">Transferase</keyword>
<keyword evidence="15" id="KW-0904">Protein phosphatase</keyword>
<dbReference type="InterPro" id="IPR001932">
    <property type="entry name" value="PPM-type_phosphatase-like_dom"/>
</dbReference>
<dbReference type="InterPro" id="IPR000719">
    <property type="entry name" value="Prot_kinase_dom"/>
</dbReference>
<evidence type="ECO:0000259" key="25">
    <source>
        <dbReference type="PROSITE" id="PS51285"/>
    </source>
</evidence>
<dbReference type="SMART" id="SM00332">
    <property type="entry name" value="PP2Cc"/>
    <property type="match status" value="1"/>
</dbReference>
<dbReference type="Gene3D" id="1.10.510.10">
    <property type="entry name" value="Transferase(Phosphotransferase) domain 1"/>
    <property type="match status" value="1"/>
</dbReference>
<evidence type="ECO:0000256" key="15">
    <source>
        <dbReference type="ARBA" id="ARBA00022912"/>
    </source>
</evidence>
<evidence type="ECO:0000256" key="2">
    <source>
        <dbReference type="ARBA" id="ARBA00001946"/>
    </source>
</evidence>
<protein>
    <recommendedName>
        <fullName evidence="17">cGMP-dependent protein kinase</fullName>
        <ecNumber evidence="4">2.7.11.12</ecNumber>
        <ecNumber evidence="5">3.1.3.16</ecNumber>
    </recommendedName>
</protein>
<dbReference type="Gene3D" id="3.30.200.20">
    <property type="entry name" value="Phosphorylase Kinase, domain 1"/>
    <property type="match status" value="1"/>
</dbReference>
<evidence type="ECO:0000256" key="20">
    <source>
        <dbReference type="ARBA" id="ARBA00047761"/>
    </source>
</evidence>
<evidence type="ECO:0000256" key="9">
    <source>
        <dbReference type="ARBA" id="ARBA00022723"/>
    </source>
</evidence>
<evidence type="ECO:0000256" key="21">
    <source>
        <dbReference type="ARBA" id="ARBA00048336"/>
    </source>
</evidence>
<keyword evidence="11" id="KW-0418">Kinase</keyword>
<evidence type="ECO:0000256" key="11">
    <source>
        <dbReference type="ARBA" id="ARBA00022777"/>
    </source>
</evidence>
<dbReference type="SMART" id="SM00220">
    <property type="entry name" value="S_TKc"/>
    <property type="match status" value="1"/>
</dbReference>
<gene>
    <name evidence="27" type="ORF">TrLO_g5736</name>
</gene>
<feature type="domain" description="AGC-kinase C-terminal" evidence="25">
    <location>
        <begin position="1003"/>
        <end position="1058"/>
    </location>
</feature>
<dbReference type="InterPro" id="IPR036457">
    <property type="entry name" value="PPM-type-like_dom_sf"/>
</dbReference>
<evidence type="ECO:0000256" key="13">
    <source>
        <dbReference type="ARBA" id="ARBA00022840"/>
    </source>
</evidence>
<comment type="cofactor">
    <cofactor evidence="2">
        <name>Mg(2+)</name>
        <dbReference type="ChEBI" id="CHEBI:18420"/>
    </cofactor>
</comment>
<feature type="compositionally biased region" description="Low complexity" evidence="22">
    <location>
        <begin position="364"/>
        <end position="386"/>
    </location>
</feature>
<comment type="catalytic activity">
    <reaction evidence="19">
        <text>L-seryl-[protein] + ATP = O-phospho-L-seryl-[protein] + ADP + H(+)</text>
        <dbReference type="Rhea" id="RHEA:17989"/>
        <dbReference type="Rhea" id="RHEA-COMP:9863"/>
        <dbReference type="Rhea" id="RHEA-COMP:11604"/>
        <dbReference type="ChEBI" id="CHEBI:15378"/>
        <dbReference type="ChEBI" id="CHEBI:29999"/>
        <dbReference type="ChEBI" id="CHEBI:30616"/>
        <dbReference type="ChEBI" id="CHEBI:83421"/>
        <dbReference type="ChEBI" id="CHEBI:456216"/>
        <dbReference type="EC" id="2.7.11.12"/>
    </reaction>
</comment>
<dbReference type="PROSITE" id="PS00888">
    <property type="entry name" value="CNMP_BINDING_1"/>
    <property type="match status" value="1"/>
</dbReference>
<name>A0A9W7AJY7_9STRA</name>
<dbReference type="InterPro" id="IPR014710">
    <property type="entry name" value="RmlC-like_jellyroll"/>
</dbReference>
<evidence type="ECO:0000256" key="12">
    <source>
        <dbReference type="ARBA" id="ARBA00022801"/>
    </source>
</evidence>
<comment type="caution">
    <text evidence="27">The sequence shown here is derived from an EMBL/GenBank/DDBJ whole genome shotgun (WGS) entry which is preliminary data.</text>
</comment>
<evidence type="ECO:0000256" key="4">
    <source>
        <dbReference type="ARBA" id="ARBA00012428"/>
    </source>
</evidence>
<keyword evidence="10" id="KW-0547">Nucleotide-binding</keyword>
<comment type="catalytic activity">
    <reaction evidence="21">
        <text>O-phospho-L-threonyl-[protein] + H2O = L-threonyl-[protein] + phosphate</text>
        <dbReference type="Rhea" id="RHEA:47004"/>
        <dbReference type="Rhea" id="RHEA-COMP:11060"/>
        <dbReference type="Rhea" id="RHEA-COMP:11605"/>
        <dbReference type="ChEBI" id="CHEBI:15377"/>
        <dbReference type="ChEBI" id="CHEBI:30013"/>
        <dbReference type="ChEBI" id="CHEBI:43474"/>
        <dbReference type="ChEBI" id="CHEBI:61977"/>
        <dbReference type="EC" id="3.1.3.16"/>
    </reaction>
</comment>
<dbReference type="InterPro" id="IPR018488">
    <property type="entry name" value="cNMP-bd_CS"/>
</dbReference>
<dbReference type="PANTHER" id="PTHR24353:SF37">
    <property type="entry name" value="CAMP-DEPENDENT PROTEIN KINASE CATALYTIC SUBUNIT PRKX"/>
    <property type="match status" value="1"/>
</dbReference>
<keyword evidence="13" id="KW-0067">ATP-binding</keyword>
<feature type="domain" description="Protein kinase" evidence="23">
    <location>
        <begin position="738"/>
        <end position="1002"/>
    </location>
</feature>
<evidence type="ECO:0000256" key="22">
    <source>
        <dbReference type="SAM" id="MobiDB-lite"/>
    </source>
</evidence>
<dbReference type="InterPro" id="IPR000595">
    <property type="entry name" value="cNMP-bd_dom"/>
</dbReference>
<dbReference type="EMBL" id="BRXW01000678">
    <property type="protein sequence ID" value="GMH73647.1"/>
    <property type="molecule type" value="Genomic_DNA"/>
</dbReference>
<keyword evidence="12" id="KW-0378">Hydrolase</keyword>
<feature type="domain" description="Cyclic nucleotide-binding" evidence="24">
    <location>
        <begin position="583"/>
        <end position="694"/>
    </location>
</feature>
<comment type="cofactor">
    <cofactor evidence="1">
        <name>Mn(2+)</name>
        <dbReference type="ChEBI" id="CHEBI:29035"/>
    </cofactor>
</comment>
<dbReference type="PROSITE" id="PS00889">
    <property type="entry name" value="CNMP_BINDING_2"/>
    <property type="match status" value="2"/>
</dbReference>
<sequence>MGGGCSAAKTHQGGDHYASDAPTPLTAAQIKRRIVCSKATEIMNVKTKTASFSIHFAFLTQRGYYPHALDKANQDAFCSHPVFNGEANIGLWGVFDGHGGAGDFVSTFTKKAIPANLIKEMKSKSGDGKFEGMSEADIMNFVKSNKEITKTNFDTELSGTTAITVMIRGCTLFVNNVGDSRAVVAVKGDNGRLKAEHLSIDQTPFRKDERERVKKCGAVVMTIDQIEGLEPIHENWGINLGEEVDESGDPPRVWEQNMQRPGCAFTRSIGDHVAEKIGVFAEPEPLIRNIDKNTKFVVLASDGVWEFLTSQSVVDMVNRFEGPEQPLDACKSVVAESYRLWLQYEVRTDDITMIMLRIDDFSSSGSDGDDSQGSHASHSSTPSSTRRSTEKENTVLKETAALGHIQRPVRRQLSKAKRRIIEERGKDIANEMENFVLADHISEKSKEEFARIEKHISTNFLFQHMTNKQKKDAVSCMEKVTCNSGDFIIKQGEEGDKFYIVDNGAFDVLVRDDDGVMQTVFQYETPGSAFGELSLMYGKPRAATVSATSIGVLWAINRVAFRACMLKRNSHMDLIAVLKKVEILKSLTIPQLQRLCDCLAEESHASGTNVFAQGDVGDALYIVESGSLVVTKTSDGGKTTELMQLKKNDYFGERALMFSETRAAGVIATTDVKLLTMNRAAFAEVVGDLEQIIRDDQRKREGNIQRMSTYKVLHSEKEIDMLKGASRDMFRVKAANDSGGGFSLDQGVFGTFALIKGKVPILYGSHSFNKSGLLESGSAASQERGRKLLSSFQKQSSFVPVLLATFQSDKCCYSILKTPVVTDLTYLMGEVGNMAEADAKFYIACIVLALEFLEKEGYMVRMVNPSSIMMSGMGFPILSDLRFCKKMDGQRSFTMCGEQTYMAPEMITGEGYDFAVDSWGLGVLGSEMMLGSNLFGDATVQETVVFEKISQYKNGEFRLAAKDTRKDLSEDCMNTVDMLLNTDPAKRLGGSGASMIKNSVWFGDIKWDELREQNVEPPHRANTYALLHEEDTKSVLDEFTEVIEKGGKDVTDPLFTEF</sequence>
<dbReference type="SMART" id="SM00100">
    <property type="entry name" value="cNMP"/>
    <property type="match status" value="2"/>
</dbReference>
<evidence type="ECO:0000256" key="19">
    <source>
        <dbReference type="ARBA" id="ARBA00047462"/>
    </source>
</evidence>
<dbReference type="Proteomes" id="UP001165122">
    <property type="component" value="Unassembled WGS sequence"/>
</dbReference>
<evidence type="ECO:0000259" key="24">
    <source>
        <dbReference type="PROSITE" id="PS50042"/>
    </source>
</evidence>
<dbReference type="GO" id="GO:0046872">
    <property type="term" value="F:metal ion binding"/>
    <property type="evidence" value="ECO:0007669"/>
    <property type="project" value="UniProtKB-KW"/>
</dbReference>
<comment type="similarity">
    <text evidence="3">Belongs to the protein kinase superfamily. AGC Ser/Thr protein kinase family. cGMP subfamily.</text>
</comment>
<feature type="domain" description="Cyclic nucleotide-binding" evidence="24">
    <location>
        <begin position="461"/>
        <end position="562"/>
    </location>
</feature>
<dbReference type="PANTHER" id="PTHR24353">
    <property type="entry name" value="CYCLIC NUCLEOTIDE-DEPENDENT PROTEIN KINASE"/>
    <property type="match status" value="1"/>
</dbReference>
<dbReference type="OrthoDB" id="10264738at2759"/>
<dbReference type="FunFam" id="3.60.40.10:FF:000007">
    <property type="entry name" value="Phosphatase 2C and cyclic nucleotide-binding/kinase domain-containing protein"/>
    <property type="match status" value="1"/>
</dbReference>
<dbReference type="GO" id="GO:0005952">
    <property type="term" value="C:cAMP-dependent protein kinase complex"/>
    <property type="evidence" value="ECO:0007669"/>
    <property type="project" value="TreeGrafter"/>
</dbReference>
<keyword evidence="9" id="KW-0479">Metal-binding</keyword>
<evidence type="ECO:0000256" key="8">
    <source>
        <dbReference type="ARBA" id="ARBA00022679"/>
    </source>
</evidence>
<keyword evidence="6" id="KW-0963">Cytoplasm</keyword>
<comment type="catalytic activity">
    <reaction evidence="18">
        <text>L-threonyl-[protein] + ATP = O-phospho-L-threonyl-[protein] + ADP + H(+)</text>
        <dbReference type="Rhea" id="RHEA:46608"/>
        <dbReference type="Rhea" id="RHEA-COMP:11060"/>
        <dbReference type="Rhea" id="RHEA-COMP:11605"/>
        <dbReference type="ChEBI" id="CHEBI:15378"/>
        <dbReference type="ChEBI" id="CHEBI:30013"/>
        <dbReference type="ChEBI" id="CHEBI:30616"/>
        <dbReference type="ChEBI" id="CHEBI:61977"/>
        <dbReference type="ChEBI" id="CHEBI:456216"/>
        <dbReference type="EC" id="2.7.11.12"/>
    </reaction>
</comment>
<dbReference type="Gene3D" id="3.60.40.10">
    <property type="entry name" value="PPM-type phosphatase domain"/>
    <property type="match status" value="1"/>
</dbReference>
<dbReference type="EC" id="3.1.3.16" evidence="5"/>
<evidence type="ECO:0000313" key="28">
    <source>
        <dbReference type="Proteomes" id="UP001165122"/>
    </source>
</evidence>
<keyword evidence="16" id="KW-0464">Manganese</keyword>
<evidence type="ECO:0000256" key="10">
    <source>
        <dbReference type="ARBA" id="ARBA00022741"/>
    </source>
</evidence>
<evidence type="ECO:0000256" key="17">
    <source>
        <dbReference type="ARBA" id="ARBA00024113"/>
    </source>
</evidence>
<reference evidence="28" key="1">
    <citation type="journal article" date="2023" name="Commun. Biol.">
        <title>Genome analysis of Parmales, the sister group of diatoms, reveals the evolutionary specialization of diatoms from phago-mixotrophs to photoautotrophs.</title>
        <authorList>
            <person name="Ban H."/>
            <person name="Sato S."/>
            <person name="Yoshikawa S."/>
            <person name="Yamada K."/>
            <person name="Nakamura Y."/>
            <person name="Ichinomiya M."/>
            <person name="Sato N."/>
            <person name="Blanc-Mathieu R."/>
            <person name="Endo H."/>
            <person name="Kuwata A."/>
            <person name="Ogata H."/>
        </authorList>
    </citation>
    <scope>NUCLEOTIDE SEQUENCE [LARGE SCALE GENOMIC DNA]</scope>
    <source>
        <strain evidence="28">NIES 3700</strain>
    </source>
</reference>
<evidence type="ECO:0000256" key="6">
    <source>
        <dbReference type="ARBA" id="ARBA00022490"/>
    </source>
</evidence>
<keyword evidence="14" id="KW-0460">Magnesium</keyword>
<evidence type="ECO:0000256" key="1">
    <source>
        <dbReference type="ARBA" id="ARBA00001936"/>
    </source>
</evidence>
<evidence type="ECO:0000256" key="5">
    <source>
        <dbReference type="ARBA" id="ARBA00013081"/>
    </source>
</evidence>
<accession>A0A9W7AJY7</accession>
<evidence type="ECO:0000256" key="16">
    <source>
        <dbReference type="ARBA" id="ARBA00023211"/>
    </source>
</evidence>
<evidence type="ECO:0000259" key="23">
    <source>
        <dbReference type="PROSITE" id="PS50011"/>
    </source>
</evidence>
<dbReference type="PROSITE" id="PS50011">
    <property type="entry name" value="PROTEIN_KINASE_DOM"/>
    <property type="match status" value="1"/>
</dbReference>
<dbReference type="GO" id="GO:0004692">
    <property type="term" value="F:cGMP-dependent protein kinase activity"/>
    <property type="evidence" value="ECO:0007669"/>
    <property type="project" value="UniProtKB-EC"/>
</dbReference>
<dbReference type="InterPro" id="IPR000961">
    <property type="entry name" value="AGC-kinase_C"/>
</dbReference>
<dbReference type="GO" id="GO:0005524">
    <property type="term" value="F:ATP binding"/>
    <property type="evidence" value="ECO:0007669"/>
    <property type="project" value="UniProtKB-KW"/>
</dbReference>
<dbReference type="GO" id="GO:0004691">
    <property type="term" value="F:cAMP-dependent protein kinase activity"/>
    <property type="evidence" value="ECO:0007669"/>
    <property type="project" value="TreeGrafter"/>
</dbReference>
<evidence type="ECO:0000256" key="3">
    <source>
        <dbReference type="ARBA" id="ARBA00006352"/>
    </source>
</evidence>
<dbReference type="InterPro" id="IPR011009">
    <property type="entry name" value="Kinase-like_dom_sf"/>
</dbReference>
<evidence type="ECO:0000313" key="27">
    <source>
        <dbReference type="EMBL" id="GMH73647.1"/>
    </source>
</evidence>
<dbReference type="EC" id="2.7.11.12" evidence="4"/>
<feature type="domain" description="PPM-type phosphatase" evidence="26">
    <location>
        <begin position="55"/>
        <end position="358"/>
    </location>
</feature>
<dbReference type="InterPro" id="IPR018490">
    <property type="entry name" value="cNMP-bd_dom_sf"/>
</dbReference>
<keyword evidence="28" id="KW-1185">Reference proteome</keyword>
<evidence type="ECO:0000259" key="26">
    <source>
        <dbReference type="PROSITE" id="PS51746"/>
    </source>
</evidence>
<dbReference type="PROSITE" id="PS51746">
    <property type="entry name" value="PPM_2"/>
    <property type="match status" value="1"/>
</dbReference>
<dbReference type="SUPFAM" id="SSF81606">
    <property type="entry name" value="PP2C-like"/>
    <property type="match status" value="1"/>
</dbReference>
<dbReference type="Pfam" id="PF00069">
    <property type="entry name" value="Pkinase"/>
    <property type="match status" value="1"/>
</dbReference>
<dbReference type="PRINTS" id="PR00103">
    <property type="entry name" value="CAMPKINASE"/>
</dbReference>
<dbReference type="Pfam" id="PF00481">
    <property type="entry name" value="PP2C"/>
    <property type="match status" value="1"/>
</dbReference>
<dbReference type="CDD" id="cd00038">
    <property type="entry name" value="CAP_ED"/>
    <property type="match status" value="2"/>
</dbReference>
<evidence type="ECO:0000256" key="14">
    <source>
        <dbReference type="ARBA" id="ARBA00022842"/>
    </source>
</evidence>
<dbReference type="CDD" id="cd00143">
    <property type="entry name" value="PP2Cc"/>
    <property type="match status" value="1"/>
</dbReference>
<organism evidence="27 28">
    <name type="scientific">Triparma laevis f. longispina</name>
    <dbReference type="NCBI Taxonomy" id="1714387"/>
    <lineage>
        <taxon>Eukaryota</taxon>
        <taxon>Sar</taxon>
        <taxon>Stramenopiles</taxon>
        <taxon>Ochrophyta</taxon>
        <taxon>Bolidophyceae</taxon>
        <taxon>Parmales</taxon>
        <taxon>Triparmaceae</taxon>
        <taxon>Triparma</taxon>
    </lineage>
</organism>
<dbReference type="SUPFAM" id="SSF56112">
    <property type="entry name" value="Protein kinase-like (PK-like)"/>
    <property type="match status" value="1"/>
</dbReference>
<keyword evidence="7" id="KW-0723">Serine/threonine-protein kinase</keyword>
<dbReference type="SUPFAM" id="SSF51206">
    <property type="entry name" value="cAMP-binding domain-like"/>
    <property type="match status" value="2"/>
</dbReference>
<comment type="catalytic activity">
    <reaction evidence="20">
        <text>O-phospho-L-seryl-[protein] + H2O = L-seryl-[protein] + phosphate</text>
        <dbReference type="Rhea" id="RHEA:20629"/>
        <dbReference type="Rhea" id="RHEA-COMP:9863"/>
        <dbReference type="Rhea" id="RHEA-COMP:11604"/>
        <dbReference type="ChEBI" id="CHEBI:15377"/>
        <dbReference type="ChEBI" id="CHEBI:29999"/>
        <dbReference type="ChEBI" id="CHEBI:43474"/>
        <dbReference type="ChEBI" id="CHEBI:83421"/>
        <dbReference type="EC" id="3.1.3.16"/>
    </reaction>
</comment>
<dbReference type="Pfam" id="PF00027">
    <property type="entry name" value="cNMP_binding"/>
    <property type="match status" value="2"/>
</dbReference>
<dbReference type="AlphaFoldDB" id="A0A9W7AJY7"/>
<dbReference type="PROSITE" id="PS51285">
    <property type="entry name" value="AGC_KINASE_CTER"/>
    <property type="match status" value="1"/>
</dbReference>
<proteinExistence type="inferred from homology"/>
<feature type="region of interest" description="Disordered" evidence="22">
    <location>
        <begin position="364"/>
        <end position="392"/>
    </location>
</feature>
<dbReference type="GO" id="GO:0004722">
    <property type="term" value="F:protein serine/threonine phosphatase activity"/>
    <property type="evidence" value="ECO:0007669"/>
    <property type="project" value="UniProtKB-EC"/>
</dbReference>